<organism evidence="1 2">
    <name type="scientific">Persea americana</name>
    <name type="common">Avocado</name>
    <dbReference type="NCBI Taxonomy" id="3435"/>
    <lineage>
        <taxon>Eukaryota</taxon>
        <taxon>Viridiplantae</taxon>
        <taxon>Streptophyta</taxon>
        <taxon>Embryophyta</taxon>
        <taxon>Tracheophyta</taxon>
        <taxon>Spermatophyta</taxon>
        <taxon>Magnoliopsida</taxon>
        <taxon>Magnoliidae</taxon>
        <taxon>Laurales</taxon>
        <taxon>Lauraceae</taxon>
        <taxon>Persea</taxon>
    </lineage>
</organism>
<dbReference type="Proteomes" id="UP001234297">
    <property type="component" value="Chromosome 1"/>
</dbReference>
<accession>A0ACC2MUC7</accession>
<comment type="caution">
    <text evidence="1">The sequence shown here is derived from an EMBL/GenBank/DDBJ whole genome shotgun (WGS) entry which is preliminary data.</text>
</comment>
<sequence>MSHGLAIFDLAPASTQYGMNLDTAKVQDSFRFSSTGYCISGNMKGRDTVQQKQTKRNKSKGKSYHHENGMQDSVNMISGEEQDAGKEDEELVNDPEEAPPSLEHGAQATVDELV</sequence>
<protein>
    <submittedName>
        <fullName evidence="1">Uncharacterized protein</fullName>
    </submittedName>
</protein>
<gene>
    <name evidence="1" type="ORF">MRB53_002383</name>
</gene>
<evidence type="ECO:0000313" key="2">
    <source>
        <dbReference type="Proteomes" id="UP001234297"/>
    </source>
</evidence>
<name>A0ACC2MUC7_PERAE</name>
<proteinExistence type="predicted"/>
<reference evidence="1 2" key="1">
    <citation type="journal article" date="2022" name="Hortic Res">
        <title>A haplotype resolved chromosomal level avocado genome allows analysis of novel avocado genes.</title>
        <authorList>
            <person name="Nath O."/>
            <person name="Fletcher S.J."/>
            <person name="Hayward A."/>
            <person name="Shaw L.M."/>
            <person name="Masouleh A.K."/>
            <person name="Furtado A."/>
            <person name="Henry R.J."/>
            <person name="Mitter N."/>
        </authorList>
    </citation>
    <scope>NUCLEOTIDE SEQUENCE [LARGE SCALE GENOMIC DNA]</scope>
    <source>
        <strain evidence="2">cv. Hass</strain>
    </source>
</reference>
<evidence type="ECO:0000313" key="1">
    <source>
        <dbReference type="EMBL" id="KAJ8649360.1"/>
    </source>
</evidence>
<keyword evidence="2" id="KW-1185">Reference proteome</keyword>
<dbReference type="EMBL" id="CM056809">
    <property type="protein sequence ID" value="KAJ8649360.1"/>
    <property type="molecule type" value="Genomic_DNA"/>
</dbReference>